<accession>A0A6G0ZEV0</accession>
<evidence type="ECO:0000313" key="3">
    <source>
        <dbReference type="Proteomes" id="UP000478052"/>
    </source>
</evidence>
<keyword evidence="3" id="KW-1185">Reference proteome</keyword>
<dbReference type="AlphaFoldDB" id="A0A6G0ZEV0"/>
<name>A0A6G0ZEV0_APHCR</name>
<reference evidence="2 3" key="1">
    <citation type="submission" date="2019-08" db="EMBL/GenBank/DDBJ databases">
        <title>Whole genome of Aphis craccivora.</title>
        <authorList>
            <person name="Voronova N.V."/>
            <person name="Shulinski R.S."/>
            <person name="Bandarenka Y.V."/>
            <person name="Zhorov D.G."/>
            <person name="Warner D."/>
        </authorList>
    </citation>
    <scope>NUCLEOTIDE SEQUENCE [LARGE SCALE GENOMIC DNA]</scope>
    <source>
        <strain evidence="2">180601</strain>
        <tissue evidence="2">Whole Body</tissue>
    </source>
</reference>
<dbReference type="OrthoDB" id="6611940at2759"/>
<organism evidence="2 3">
    <name type="scientific">Aphis craccivora</name>
    <name type="common">Cowpea aphid</name>
    <dbReference type="NCBI Taxonomy" id="307492"/>
    <lineage>
        <taxon>Eukaryota</taxon>
        <taxon>Metazoa</taxon>
        <taxon>Ecdysozoa</taxon>
        <taxon>Arthropoda</taxon>
        <taxon>Hexapoda</taxon>
        <taxon>Insecta</taxon>
        <taxon>Pterygota</taxon>
        <taxon>Neoptera</taxon>
        <taxon>Paraneoptera</taxon>
        <taxon>Hemiptera</taxon>
        <taxon>Sternorrhyncha</taxon>
        <taxon>Aphidomorpha</taxon>
        <taxon>Aphidoidea</taxon>
        <taxon>Aphididae</taxon>
        <taxon>Aphidini</taxon>
        <taxon>Aphis</taxon>
        <taxon>Aphis</taxon>
    </lineage>
</organism>
<gene>
    <name evidence="2" type="ORF">FWK35_00002111</name>
</gene>
<evidence type="ECO:0000313" key="2">
    <source>
        <dbReference type="EMBL" id="KAF0769255.1"/>
    </source>
</evidence>
<dbReference type="Proteomes" id="UP000478052">
    <property type="component" value="Unassembled WGS sequence"/>
</dbReference>
<feature type="chain" id="PRO_5026113830" evidence="1">
    <location>
        <begin position="19"/>
        <end position="141"/>
    </location>
</feature>
<dbReference type="EMBL" id="VUJU01000624">
    <property type="protein sequence ID" value="KAF0769255.1"/>
    <property type="molecule type" value="Genomic_DNA"/>
</dbReference>
<sequence length="141" mass="16281">MIIMKVFVLIIFFSLFNSKSNFMPNLPLGEYQMVFEKTYSCESINILRHILYFSKTTLSKTQMKGNITFTKPFDNGFILDLNLASWDSIGRWKPNSAVYITMNACSNWKKLLGNLWNKINKSFNIPITGCSILVVIYTIIN</sequence>
<comment type="caution">
    <text evidence="2">The sequence shown here is derived from an EMBL/GenBank/DDBJ whole genome shotgun (WGS) entry which is preliminary data.</text>
</comment>
<proteinExistence type="predicted"/>
<feature type="signal peptide" evidence="1">
    <location>
        <begin position="1"/>
        <end position="18"/>
    </location>
</feature>
<keyword evidence="1" id="KW-0732">Signal</keyword>
<evidence type="ECO:0000256" key="1">
    <source>
        <dbReference type="SAM" id="SignalP"/>
    </source>
</evidence>
<protein>
    <submittedName>
        <fullName evidence="2">ML domain-containing protein</fullName>
    </submittedName>
</protein>